<evidence type="ECO:0000256" key="2">
    <source>
        <dbReference type="ARBA" id="ARBA00004510"/>
    </source>
</evidence>
<feature type="compositionally biased region" description="Polar residues" evidence="10">
    <location>
        <begin position="256"/>
        <end position="271"/>
    </location>
</feature>
<name>A0A7J7KMK0_BUGNE</name>
<evidence type="ECO:0000256" key="1">
    <source>
        <dbReference type="ARBA" id="ARBA00004245"/>
    </source>
</evidence>
<dbReference type="PANTHER" id="PTHR11202">
    <property type="entry name" value="SPROUTY-RELATED, EVH1 DOMAIN-CONTAINING PROTEIN FAMILY MEMBER"/>
    <property type="match status" value="1"/>
</dbReference>
<feature type="region of interest" description="Disordered" evidence="10">
    <location>
        <begin position="1"/>
        <end position="28"/>
    </location>
</feature>
<dbReference type="SUPFAM" id="SSF50729">
    <property type="entry name" value="PH domain-like"/>
    <property type="match status" value="1"/>
</dbReference>
<evidence type="ECO:0000256" key="10">
    <source>
        <dbReference type="SAM" id="MobiDB-lite"/>
    </source>
</evidence>
<evidence type="ECO:0000256" key="3">
    <source>
        <dbReference type="ARBA" id="ARBA00009785"/>
    </source>
</evidence>
<dbReference type="Gene3D" id="2.30.29.30">
    <property type="entry name" value="Pleckstrin-homology domain (PH domain)/Phosphotyrosine-binding domain (PTB)"/>
    <property type="match status" value="1"/>
</dbReference>
<dbReference type="OrthoDB" id="31170at2759"/>
<keyword evidence="5" id="KW-0597">Phosphoprotein</keyword>
<dbReference type="InterPro" id="IPR011993">
    <property type="entry name" value="PH-like_dom_sf"/>
</dbReference>
<evidence type="ECO:0000256" key="9">
    <source>
        <dbReference type="ARBA" id="ARBA00023273"/>
    </source>
</evidence>
<dbReference type="GO" id="GO:0030027">
    <property type="term" value="C:lamellipodium"/>
    <property type="evidence" value="ECO:0007669"/>
    <property type="project" value="UniProtKB-SubCell"/>
</dbReference>
<dbReference type="InterPro" id="IPR000697">
    <property type="entry name" value="WH1/EVH1_dom"/>
</dbReference>
<reference evidence="12" key="1">
    <citation type="submission" date="2020-06" db="EMBL/GenBank/DDBJ databases">
        <title>Draft genome of Bugula neritina, a colonial animal packing powerful symbionts and potential medicines.</title>
        <authorList>
            <person name="Rayko M."/>
        </authorList>
    </citation>
    <scope>NUCLEOTIDE SEQUENCE [LARGE SCALE GENOMIC DNA]</scope>
    <source>
        <strain evidence="12">Kwan_BN1</strain>
    </source>
</reference>
<dbReference type="FunFam" id="2.30.29.30:FF:000047">
    <property type="entry name" value="vasodilator-stimulated phosphoprotein isoform X2"/>
    <property type="match status" value="1"/>
</dbReference>
<dbReference type="GO" id="GO:0030054">
    <property type="term" value="C:cell junction"/>
    <property type="evidence" value="ECO:0007669"/>
    <property type="project" value="UniProtKB-ARBA"/>
</dbReference>
<evidence type="ECO:0000256" key="4">
    <source>
        <dbReference type="ARBA" id="ARBA00022490"/>
    </source>
</evidence>
<keyword evidence="8" id="KW-0206">Cytoskeleton</keyword>
<organism evidence="12 13">
    <name type="scientific">Bugula neritina</name>
    <name type="common">Brown bryozoan</name>
    <name type="synonym">Sertularia neritina</name>
    <dbReference type="NCBI Taxonomy" id="10212"/>
    <lineage>
        <taxon>Eukaryota</taxon>
        <taxon>Metazoa</taxon>
        <taxon>Spiralia</taxon>
        <taxon>Lophotrochozoa</taxon>
        <taxon>Bryozoa</taxon>
        <taxon>Gymnolaemata</taxon>
        <taxon>Cheilostomatida</taxon>
        <taxon>Flustrina</taxon>
        <taxon>Buguloidea</taxon>
        <taxon>Bugulidae</taxon>
        <taxon>Bugula</taxon>
    </lineage>
</organism>
<evidence type="ECO:0000313" key="13">
    <source>
        <dbReference type="Proteomes" id="UP000593567"/>
    </source>
</evidence>
<accession>A0A7J7KMK0</accession>
<dbReference type="PRINTS" id="PR01217">
    <property type="entry name" value="PRICHEXTENSN"/>
</dbReference>
<feature type="compositionally biased region" description="Low complexity" evidence="10">
    <location>
        <begin position="384"/>
        <end position="397"/>
    </location>
</feature>
<dbReference type="CDD" id="cd01207">
    <property type="entry name" value="EVH1_Ena_VASP-like"/>
    <property type="match status" value="1"/>
</dbReference>
<keyword evidence="9" id="KW-0966">Cell projection</keyword>
<feature type="region of interest" description="Disordered" evidence="10">
    <location>
        <begin position="236"/>
        <end position="533"/>
    </location>
</feature>
<keyword evidence="13" id="KW-1185">Reference proteome</keyword>
<dbReference type="AlphaFoldDB" id="A0A7J7KMK0"/>
<feature type="compositionally biased region" description="Polar residues" evidence="10">
    <location>
        <begin position="502"/>
        <end position="521"/>
    </location>
</feature>
<evidence type="ECO:0000313" key="12">
    <source>
        <dbReference type="EMBL" id="KAF6039391.1"/>
    </source>
</evidence>
<dbReference type="PANTHER" id="PTHR11202:SF22">
    <property type="entry name" value="PROTEIN ENABLED"/>
    <property type="match status" value="1"/>
</dbReference>
<dbReference type="GO" id="GO:0005856">
    <property type="term" value="C:cytoskeleton"/>
    <property type="evidence" value="ECO:0007669"/>
    <property type="project" value="UniProtKB-SubCell"/>
</dbReference>
<comment type="similarity">
    <text evidence="3">Belongs to the Ena/VASP family.</text>
</comment>
<proteinExistence type="inferred from homology"/>
<gene>
    <name evidence="12" type="ORF">EB796_002297</name>
</gene>
<feature type="compositionally biased region" description="Low complexity" evidence="10">
    <location>
        <begin position="408"/>
        <end position="420"/>
    </location>
</feature>
<dbReference type="SMART" id="SM00461">
    <property type="entry name" value="WH1"/>
    <property type="match status" value="1"/>
</dbReference>
<feature type="compositionally biased region" description="Low complexity" evidence="10">
    <location>
        <begin position="522"/>
        <end position="533"/>
    </location>
</feature>
<feature type="compositionally biased region" description="Basic and acidic residues" evidence="10">
    <location>
        <begin position="236"/>
        <end position="246"/>
    </location>
</feature>
<feature type="compositionally biased region" description="Low complexity" evidence="10">
    <location>
        <begin position="478"/>
        <end position="488"/>
    </location>
</feature>
<feature type="compositionally biased region" description="Polar residues" evidence="10">
    <location>
        <begin position="449"/>
        <end position="467"/>
    </location>
</feature>
<dbReference type="GO" id="GO:0003779">
    <property type="term" value="F:actin binding"/>
    <property type="evidence" value="ECO:0007669"/>
    <property type="project" value="UniProtKB-KW"/>
</dbReference>
<keyword evidence="4" id="KW-0963">Cytoplasm</keyword>
<dbReference type="Proteomes" id="UP000593567">
    <property type="component" value="Unassembled WGS sequence"/>
</dbReference>
<evidence type="ECO:0000256" key="6">
    <source>
        <dbReference type="ARBA" id="ARBA00023036"/>
    </source>
</evidence>
<comment type="subcellular location">
    <subcellularLocation>
        <location evidence="2">Cell projection</location>
        <location evidence="2">Lamellipodium</location>
    </subcellularLocation>
    <subcellularLocation>
        <location evidence="1">Cytoplasm</location>
        <location evidence="1">Cytoskeleton</location>
    </subcellularLocation>
</comment>
<feature type="compositionally biased region" description="Pro residues" evidence="10">
    <location>
        <begin position="290"/>
        <end position="383"/>
    </location>
</feature>
<dbReference type="PROSITE" id="PS50229">
    <property type="entry name" value="WH1"/>
    <property type="match status" value="1"/>
</dbReference>
<dbReference type="GO" id="GO:0005829">
    <property type="term" value="C:cytosol"/>
    <property type="evidence" value="ECO:0007669"/>
    <property type="project" value="UniProtKB-ARBA"/>
</dbReference>
<dbReference type="EMBL" id="VXIV02000268">
    <property type="protein sequence ID" value="KAF6039391.1"/>
    <property type="molecule type" value="Genomic_DNA"/>
</dbReference>
<keyword evidence="6" id="KW-0729">SH3-binding</keyword>
<dbReference type="Pfam" id="PF00568">
    <property type="entry name" value="WH1"/>
    <property type="match status" value="1"/>
</dbReference>
<sequence>MLKHVRHGSLRANSVDTPSSPSDDNSSYYSTPGAVGIINPSSLPQLDSSAFISRWQDQMCSPEMSPLPNTYDFPIPAPQNVEGGFVMPQVSGYGEHSIVAVRASVMVYDDMQKKWLPSGSSPGGISKVHIYHHPSNATFRIVGRKVQDHEVVINCAILKGLKYNEATPTFHQWRDNRQVFGLNFASKEDAASFSTAMRGALDALVQAAAMAASRPPAPVSLPPPVQHTQQPIYSQPREEPRYDDRQQQQAQYGAQNSHYQQSMWNGGHQQVNGGGARELPQLPRNSLPEQRPPVGPPQPPVAPPAPPAPSQPLGAPPPPTMAPPPAAPAPPAAPPAPPAPPPPPSGGIPAAPPPPPGGIPSAPPVPMGGVPAAPPPPPAPSSSPAPAGGLAAALASAKLKKTPGPNEGGNASNSSSMGKSGSSGGGLDLMAEMQKKLARRRMAADGESPSGNSSPSKPANQTNSPTSGRRGGLESLHQSQSIDSSSISGGMATLPRVRRADSSNVLLNNRTPSATQVVNGPSSSNNNSSAASSDLEQVKQEILSAILVQSSICLMLLNNSSDSNFTGIVCFVAAIRNEMKY</sequence>
<protein>
    <recommendedName>
        <fullName evidence="11">WH1 domain-containing protein</fullName>
    </recommendedName>
</protein>
<dbReference type="GO" id="GO:0017124">
    <property type="term" value="F:SH3 domain binding"/>
    <property type="evidence" value="ECO:0007669"/>
    <property type="project" value="UniProtKB-KW"/>
</dbReference>
<feature type="domain" description="WH1" evidence="11">
    <location>
        <begin position="90"/>
        <end position="204"/>
    </location>
</feature>
<evidence type="ECO:0000256" key="8">
    <source>
        <dbReference type="ARBA" id="ARBA00023212"/>
    </source>
</evidence>
<evidence type="ECO:0000256" key="7">
    <source>
        <dbReference type="ARBA" id="ARBA00023203"/>
    </source>
</evidence>
<evidence type="ECO:0000259" key="11">
    <source>
        <dbReference type="PROSITE" id="PS50229"/>
    </source>
</evidence>
<keyword evidence="7" id="KW-0009">Actin-binding</keyword>
<evidence type="ECO:0000256" key="5">
    <source>
        <dbReference type="ARBA" id="ARBA00022553"/>
    </source>
</evidence>
<comment type="caution">
    <text evidence="12">The sequence shown here is derived from an EMBL/GenBank/DDBJ whole genome shotgun (WGS) entry which is preliminary data.</text>
</comment>
<feature type="compositionally biased region" description="Low complexity" evidence="10">
    <location>
        <begin position="13"/>
        <end position="28"/>
    </location>
</feature>